<feature type="domain" description="Protein kinase" evidence="10">
    <location>
        <begin position="106"/>
        <end position="363"/>
    </location>
</feature>
<dbReference type="AlphaFoldDB" id="A0A0L0FUP0"/>
<dbReference type="SMART" id="SM00220">
    <property type="entry name" value="S_TKc"/>
    <property type="match status" value="1"/>
</dbReference>
<protein>
    <recommendedName>
        <fullName evidence="1">non-specific serine/threonine protein kinase</fullName>
        <ecNumber evidence="1">2.7.11.1</ecNumber>
    </recommendedName>
</protein>
<keyword evidence="5 11" id="KW-0418">Kinase</keyword>
<dbReference type="GO" id="GO:0035556">
    <property type="term" value="P:intracellular signal transduction"/>
    <property type="evidence" value="ECO:0007669"/>
    <property type="project" value="TreeGrafter"/>
</dbReference>
<keyword evidence="4" id="KW-0547">Nucleotide-binding</keyword>
<dbReference type="GO" id="GO:0005524">
    <property type="term" value="F:ATP binding"/>
    <property type="evidence" value="ECO:0007669"/>
    <property type="project" value="UniProtKB-KW"/>
</dbReference>
<evidence type="ECO:0000256" key="1">
    <source>
        <dbReference type="ARBA" id="ARBA00012513"/>
    </source>
</evidence>
<evidence type="ECO:0000256" key="8">
    <source>
        <dbReference type="ARBA" id="ARBA00048679"/>
    </source>
</evidence>
<dbReference type="GO" id="GO:0005737">
    <property type="term" value="C:cytoplasm"/>
    <property type="evidence" value="ECO:0007669"/>
    <property type="project" value="TreeGrafter"/>
</dbReference>
<dbReference type="GeneID" id="25907869"/>
<dbReference type="PANTHER" id="PTHR24346:SF107">
    <property type="entry name" value="SERINE_THREONINE-PROTEIN KINASE CHK1"/>
    <property type="match status" value="1"/>
</dbReference>
<name>A0A0L0FUP0_9EUKA</name>
<sequence>MGSKRIMDWFGGYWSDYRSTTEDIAQKTTANNIEELGKMDNIPYMKIQTQENTENSNPPVETNVTKITAKNPKLLSQVMSVPDLSNMKSTSHWNKRRDFKELLREYLVVQTLSEGSTAEVFLAEERATGKLVIIKEQLLEKRDRKMVHREACIHSRLQHPNIVELYSTAKNQKVMVLLQEYVGGGELFDAVIPDIGVHPMRVRSYLLQLVSAIKYLHNLGIAHRDIKPENVCLDSSKEIPKLIDFGLSEYVSEEPGAVYKRHVGTVPYMAAELWLDVEATHIDVDIVATDVWALGIMLFCMLAGRFPWGEASLRSKEYQRYLKGDFSRKPWKSIPEVQLTLLRHMLDVDPRTRWNIVEVEQYILTRWAPVRVPSPSKLHAPVPQVLAPVPQVLMGHADLTTAQHSGNNTNISHSEIVSATESGDFENTIASARTTIEHPSPLMGGFPQTSDSSGLNMVGVGNVKSVQSLHAGSHKDSTANWVRDQARN</sequence>
<proteinExistence type="predicted"/>
<comment type="catalytic activity">
    <reaction evidence="7">
        <text>L-threonyl-[protein] + ATP = O-phospho-L-threonyl-[protein] + ADP + H(+)</text>
        <dbReference type="Rhea" id="RHEA:46608"/>
        <dbReference type="Rhea" id="RHEA-COMP:11060"/>
        <dbReference type="Rhea" id="RHEA-COMP:11605"/>
        <dbReference type="ChEBI" id="CHEBI:15378"/>
        <dbReference type="ChEBI" id="CHEBI:30013"/>
        <dbReference type="ChEBI" id="CHEBI:30616"/>
        <dbReference type="ChEBI" id="CHEBI:61977"/>
        <dbReference type="ChEBI" id="CHEBI:456216"/>
        <dbReference type="EC" id="2.7.11.1"/>
    </reaction>
</comment>
<evidence type="ECO:0000313" key="12">
    <source>
        <dbReference type="Proteomes" id="UP000054560"/>
    </source>
</evidence>
<dbReference type="STRING" id="667725.A0A0L0FUP0"/>
<keyword evidence="12" id="KW-1185">Reference proteome</keyword>
<evidence type="ECO:0000256" key="9">
    <source>
        <dbReference type="SAM" id="MobiDB-lite"/>
    </source>
</evidence>
<dbReference type="Proteomes" id="UP000054560">
    <property type="component" value="Unassembled WGS sequence"/>
</dbReference>
<evidence type="ECO:0000256" key="7">
    <source>
        <dbReference type="ARBA" id="ARBA00047899"/>
    </source>
</evidence>
<dbReference type="GO" id="GO:0004674">
    <property type="term" value="F:protein serine/threonine kinase activity"/>
    <property type="evidence" value="ECO:0007669"/>
    <property type="project" value="UniProtKB-KW"/>
</dbReference>
<dbReference type="SUPFAM" id="SSF56112">
    <property type="entry name" value="Protein kinase-like (PK-like)"/>
    <property type="match status" value="1"/>
</dbReference>
<keyword evidence="2" id="KW-0723">Serine/threonine-protein kinase</keyword>
<evidence type="ECO:0000256" key="5">
    <source>
        <dbReference type="ARBA" id="ARBA00022777"/>
    </source>
</evidence>
<feature type="region of interest" description="Disordered" evidence="9">
    <location>
        <begin position="468"/>
        <end position="488"/>
    </location>
</feature>
<reference evidence="11 12" key="1">
    <citation type="submission" date="2011-02" db="EMBL/GenBank/DDBJ databases">
        <title>The Genome Sequence of Sphaeroforma arctica JP610.</title>
        <authorList>
            <consortium name="The Broad Institute Genome Sequencing Platform"/>
            <person name="Russ C."/>
            <person name="Cuomo C."/>
            <person name="Young S.K."/>
            <person name="Zeng Q."/>
            <person name="Gargeya S."/>
            <person name="Alvarado L."/>
            <person name="Berlin A."/>
            <person name="Chapman S.B."/>
            <person name="Chen Z."/>
            <person name="Freedman E."/>
            <person name="Gellesch M."/>
            <person name="Goldberg J."/>
            <person name="Griggs A."/>
            <person name="Gujja S."/>
            <person name="Heilman E."/>
            <person name="Heiman D."/>
            <person name="Howarth C."/>
            <person name="Mehta T."/>
            <person name="Neiman D."/>
            <person name="Pearson M."/>
            <person name="Roberts A."/>
            <person name="Saif S."/>
            <person name="Shea T."/>
            <person name="Shenoy N."/>
            <person name="Sisk P."/>
            <person name="Stolte C."/>
            <person name="Sykes S."/>
            <person name="White J."/>
            <person name="Yandava C."/>
            <person name="Burger G."/>
            <person name="Gray M.W."/>
            <person name="Holland P.W.H."/>
            <person name="King N."/>
            <person name="Lang F.B.F."/>
            <person name="Roger A.J."/>
            <person name="Ruiz-Trillo I."/>
            <person name="Haas B."/>
            <person name="Nusbaum C."/>
            <person name="Birren B."/>
        </authorList>
    </citation>
    <scope>NUCLEOTIDE SEQUENCE [LARGE SCALE GENOMIC DNA]</scope>
    <source>
        <strain evidence="11 12">JP610</strain>
    </source>
</reference>
<evidence type="ECO:0000259" key="10">
    <source>
        <dbReference type="PROSITE" id="PS50011"/>
    </source>
</evidence>
<comment type="catalytic activity">
    <reaction evidence="8">
        <text>L-seryl-[protein] + ATP = O-phospho-L-seryl-[protein] + ADP + H(+)</text>
        <dbReference type="Rhea" id="RHEA:17989"/>
        <dbReference type="Rhea" id="RHEA-COMP:9863"/>
        <dbReference type="Rhea" id="RHEA-COMP:11604"/>
        <dbReference type="ChEBI" id="CHEBI:15378"/>
        <dbReference type="ChEBI" id="CHEBI:29999"/>
        <dbReference type="ChEBI" id="CHEBI:30616"/>
        <dbReference type="ChEBI" id="CHEBI:83421"/>
        <dbReference type="ChEBI" id="CHEBI:456216"/>
        <dbReference type="EC" id="2.7.11.1"/>
    </reaction>
</comment>
<organism evidence="11 12">
    <name type="scientific">Sphaeroforma arctica JP610</name>
    <dbReference type="NCBI Taxonomy" id="667725"/>
    <lineage>
        <taxon>Eukaryota</taxon>
        <taxon>Ichthyosporea</taxon>
        <taxon>Ichthyophonida</taxon>
        <taxon>Sphaeroforma</taxon>
    </lineage>
</organism>
<dbReference type="OrthoDB" id="541276at2759"/>
<dbReference type="eggNOG" id="KOG0590">
    <property type="taxonomic scope" value="Eukaryota"/>
</dbReference>
<gene>
    <name evidence="11" type="ORF">SARC_07365</name>
</gene>
<dbReference type="Gene3D" id="1.10.510.10">
    <property type="entry name" value="Transferase(Phosphotransferase) domain 1"/>
    <property type="match status" value="1"/>
</dbReference>
<dbReference type="PANTHER" id="PTHR24346">
    <property type="entry name" value="MAP/MICROTUBULE AFFINITY-REGULATING KINASE"/>
    <property type="match status" value="1"/>
</dbReference>
<dbReference type="RefSeq" id="XP_014154173.1">
    <property type="nucleotide sequence ID" value="XM_014298698.1"/>
</dbReference>
<dbReference type="EMBL" id="KQ242174">
    <property type="protein sequence ID" value="KNC80271.1"/>
    <property type="molecule type" value="Genomic_DNA"/>
</dbReference>
<dbReference type="PROSITE" id="PS50011">
    <property type="entry name" value="PROTEIN_KINASE_DOM"/>
    <property type="match status" value="1"/>
</dbReference>
<dbReference type="Pfam" id="PF00069">
    <property type="entry name" value="Pkinase"/>
    <property type="match status" value="1"/>
</dbReference>
<accession>A0A0L0FUP0</accession>
<dbReference type="PROSITE" id="PS00108">
    <property type="entry name" value="PROTEIN_KINASE_ST"/>
    <property type="match status" value="1"/>
</dbReference>
<evidence type="ECO:0000256" key="3">
    <source>
        <dbReference type="ARBA" id="ARBA00022679"/>
    </source>
</evidence>
<dbReference type="InterPro" id="IPR008271">
    <property type="entry name" value="Ser/Thr_kinase_AS"/>
</dbReference>
<evidence type="ECO:0000256" key="2">
    <source>
        <dbReference type="ARBA" id="ARBA00022527"/>
    </source>
</evidence>
<dbReference type="InterPro" id="IPR000719">
    <property type="entry name" value="Prot_kinase_dom"/>
</dbReference>
<evidence type="ECO:0000313" key="11">
    <source>
        <dbReference type="EMBL" id="KNC80271.1"/>
    </source>
</evidence>
<evidence type="ECO:0000256" key="4">
    <source>
        <dbReference type="ARBA" id="ARBA00022741"/>
    </source>
</evidence>
<dbReference type="EC" id="2.7.11.1" evidence="1"/>
<dbReference type="FunFam" id="1.10.510.10:FF:000571">
    <property type="entry name" value="Maternal embryonic leucine zipper kinase"/>
    <property type="match status" value="1"/>
</dbReference>
<dbReference type="InterPro" id="IPR011009">
    <property type="entry name" value="Kinase-like_dom_sf"/>
</dbReference>
<keyword evidence="6" id="KW-0067">ATP-binding</keyword>
<keyword evidence="3" id="KW-0808">Transferase</keyword>
<evidence type="ECO:0000256" key="6">
    <source>
        <dbReference type="ARBA" id="ARBA00022840"/>
    </source>
</evidence>